<evidence type="ECO:0000256" key="1">
    <source>
        <dbReference type="ARBA" id="ARBA00009023"/>
    </source>
</evidence>
<organism evidence="4">
    <name type="scientific">marine metagenome</name>
    <dbReference type="NCBI Taxonomy" id="408172"/>
    <lineage>
        <taxon>unclassified sequences</taxon>
        <taxon>metagenomes</taxon>
        <taxon>ecological metagenomes</taxon>
    </lineage>
</organism>
<dbReference type="EMBL" id="UINC01021205">
    <property type="protein sequence ID" value="SVA88259.1"/>
    <property type="molecule type" value="Genomic_DNA"/>
</dbReference>
<name>A0A381ZGC9_9ZZZZ</name>
<accession>A0A381ZGC9</accession>
<dbReference type="AlphaFoldDB" id="A0A381ZGC9"/>
<dbReference type="NCBIfam" id="NF037995">
    <property type="entry name" value="TRAP_S1"/>
    <property type="match status" value="1"/>
</dbReference>
<evidence type="ECO:0008006" key="5">
    <source>
        <dbReference type="Google" id="ProtNLM"/>
    </source>
</evidence>
<dbReference type="InterPro" id="IPR038404">
    <property type="entry name" value="TRAP_DctP_sf"/>
</dbReference>
<dbReference type="PANTHER" id="PTHR33376">
    <property type="match status" value="1"/>
</dbReference>
<dbReference type="GO" id="GO:0055085">
    <property type="term" value="P:transmembrane transport"/>
    <property type="evidence" value="ECO:0007669"/>
    <property type="project" value="InterPro"/>
</dbReference>
<gene>
    <name evidence="4" type="ORF">METZ01_LOCUS141113</name>
</gene>
<dbReference type="Pfam" id="PF03480">
    <property type="entry name" value="DctP"/>
    <property type="match status" value="1"/>
</dbReference>
<keyword evidence="3" id="KW-0732">Signal</keyword>
<comment type="similarity">
    <text evidence="1">Belongs to the bacterial solute-binding protein 7 family.</text>
</comment>
<evidence type="ECO:0000256" key="2">
    <source>
        <dbReference type="ARBA" id="ARBA00022448"/>
    </source>
</evidence>
<keyword evidence="2" id="KW-0813">Transport</keyword>
<dbReference type="PANTHER" id="PTHR33376:SF7">
    <property type="entry name" value="C4-DICARBOXYLATE-BINDING PROTEIN DCTB"/>
    <property type="match status" value="1"/>
</dbReference>
<dbReference type="Gene3D" id="3.40.190.170">
    <property type="entry name" value="Bacterial extracellular solute-binding protein, family 7"/>
    <property type="match status" value="1"/>
</dbReference>
<evidence type="ECO:0000256" key="3">
    <source>
        <dbReference type="ARBA" id="ARBA00022729"/>
    </source>
</evidence>
<dbReference type="GO" id="GO:0015740">
    <property type="term" value="P:C4-dicarboxylate transport"/>
    <property type="evidence" value="ECO:0007669"/>
    <property type="project" value="TreeGrafter"/>
</dbReference>
<evidence type="ECO:0000313" key="4">
    <source>
        <dbReference type="EMBL" id="SVA88259.1"/>
    </source>
</evidence>
<sequence length="335" mass="36950">MRKKNALLSTSLLAGILFCWVSSDTFAQTILRISHQWPGGTGDVRDEMFRIIAREIEVAEVGLVVRIYPAQSLFKAGDQWSALIRGRLDITGLPLDYASGRHPQFNATLMPGLVKNHDHARRLNSSPYMDSIREIIEGEGLIVLADAWLSGGFVSTENCILWPSDIQGLVTRGAGPAFERMLAGAGASIASMPSSEIYTAMQTGVLDAANTSSASLVTFRLYEHAQCLTAPGEHALWFMYQPVLMAQQSWNKLQPQQQSVLRRASKLAEDYFFQEAKKLDAEMEKVYLNAGVRVVHMNAEQAQAWKEIAAESSYRVFAEEVPGGAELIDQALAID</sequence>
<reference evidence="4" key="1">
    <citation type="submission" date="2018-05" db="EMBL/GenBank/DDBJ databases">
        <authorList>
            <person name="Lanie J.A."/>
            <person name="Ng W.-L."/>
            <person name="Kazmierczak K.M."/>
            <person name="Andrzejewski T.M."/>
            <person name="Davidsen T.M."/>
            <person name="Wayne K.J."/>
            <person name="Tettelin H."/>
            <person name="Glass J.I."/>
            <person name="Rusch D."/>
            <person name="Podicherti R."/>
            <person name="Tsui H.-C.T."/>
            <person name="Winkler M.E."/>
        </authorList>
    </citation>
    <scope>NUCLEOTIDE SEQUENCE</scope>
</reference>
<protein>
    <recommendedName>
        <fullName evidence="5">ABC transporter substrate-binding protein</fullName>
    </recommendedName>
</protein>
<dbReference type="InterPro" id="IPR018389">
    <property type="entry name" value="DctP_fam"/>
</dbReference>
<proteinExistence type="inferred from homology"/>